<dbReference type="GO" id="GO:0015606">
    <property type="term" value="F:spermidine transmembrane transporter activity"/>
    <property type="evidence" value="ECO:0007669"/>
    <property type="project" value="TreeGrafter"/>
</dbReference>
<dbReference type="RefSeq" id="XP_003006610.1">
    <property type="nucleotide sequence ID" value="XM_003006564.1"/>
</dbReference>
<feature type="transmembrane region" description="Helical" evidence="8">
    <location>
        <begin position="313"/>
        <end position="334"/>
    </location>
</feature>
<dbReference type="InterPro" id="IPR038377">
    <property type="entry name" value="Na/Glc_symporter_sf"/>
</dbReference>
<evidence type="ECO:0000256" key="8">
    <source>
        <dbReference type="SAM" id="Phobius"/>
    </source>
</evidence>
<feature type="transmembrane region" description="Helical" evidence="8">
    <location>
        <begin position="287"/>
        <end position="306"/>
    </location>
</feature>
<reference evidence="10" key="1">
    <citation type="journal article" date="2011" name="PLoS Pathog.">
        <title>Comparative genomics yields insights into niche adaptation of plant vascular wilt pathogens.</title>
        <authorList>
            <person name="Klosterman S.J."/>
            <person name="Subbarao K.V."/>
            <person name="Kang S."/>
            <person name="Veronese P."/>
            <person name="Gold S.E."/>
            <person name="Thomma B.P.H.J."/>
            <person name="Chen Z."/>
            <person name="Henrissat B."/>
            <person name="Lee Y.-H."/>
            <person name="Park J."/>
            <person name="Garcia-Pedrajas M.D."/>
            <person name="Barbara D.J."/>
            <person name="Anchieta A."/>
            <person name="de Jonge R."/>
            <person name="Santhanam P."/>
            <person name="Maruthachalam K."/>
            <person name="Atallah Z."/>
            <person name="Amyotte S.G."/>
            <person name="Paz Z."/>
            <person name="Inderbitzin P."/>
            <person name="Hayes R.J."/>
            <person name="Heiman D.I."/>
            <person name="Young S."/>
            <person name="Zeng Q."/>
            <person name="Engels R."/>
            <person name="Galagan J."/>
            <person name="Cuomo C.A."/>
            <person name="Dobinson K.F."/>
            <person name="Ma L.-J."/>
        </authorList>
    </citation>
    <scope>NUCLEOTIDE SEQUENCE [LARGE SCALE GENOMIC DNA]</scope>
    <source>
        <strain evidence="10">VaMs.102 / ATCC MYA-4576 / FGSC 10136</strain>
    </source>
</reference>
<keyword evidence="3" id="KW-0813">Transport</keyword>
<feature type="transmembrane region" description="Helical" evidence="8">
    <location>
        <begin position="212"/>
        <end position="232"/>
    </location>
</feature>
<evidence type="ECO:0000256" key="3">
    <source>
        <dbReference type="ARBA" id="ARBA00022448"/>
    </source>
</evidence>
<organism evidence="10">
    <name type="scientific">Verticillium alfalfae (strain VaMs.102 / ATCC MYA-4576 / FGSC 10136)</name>
    <name type="common">Verticillium wilt of alfalfa</name>
    <name type="synonym">Verticillium albo-atrum</name>
    <dbReference type="NCBI Taxonomy" id="526221"/>
    <lineage>
        <taxon>Eukaryota</taxon>
        <taxon>Fungi</taxon>
        <taxon>Dikarya</taxon>
        <taxon>Ascomycota</taxon>
        <taxon>Pezizomycotina</taxon>
        <taxon>Sordariomycetes</taxon>
        <taxon>Hypocreomycetidae</taxon>
        <taxon>Glomerellales</taxon>
        <taxon>Plectosphaerellaceae</taxon>
        <taxon>Verticillium</taxon>
    </lineage>
</organism>
<dbReference type="InterPro" id="IPR001734">
    <property type="entry name" value="Na/solute_symporter"/>
</dbReference>
<keyword evidence="5 8" id="KW-1133">Transmembrane helix</keyword>
<dbReference type="GO" id="GO:0005886">
    <property type="term" value="C:plasma membrane"/>
    <property type="evidence" value="ECO:0007669"/>
    <property type="project" value="TreeGrafter"/>
</dbReference>
<dbReference type="Gene3D" id="1.20.1730.10">
    <property type="entry name" value="Sodium/glucose cotransporter"/>
    <property type="match status" value="1"/>
</dbReference>
<dbReference type="EMBL" id="DS985216">
    <property type="protein sequence ID" value="EEY16640.1"/>
    <property type="molecule type" value="Genomic_DNA"/>
</dbReference>
<dbReference type="GeneID" id="9533643"/>
<evidence type="ECO:0000256" key="1">
    <source>
        <dbReference type="ARBA" id="ARBA00004141"/>
    </source>
</evidence>
<sequence length="350" mass="38895">MLRCTIPRALVSIPRRSCIVLPQQWTRSINTFRPTLPVSSDAPTTRRDESLGYGQDQRHLHRENCHICLAEQSREQLAAMPIVRKGRGLYVMGTTCDACWAVLYEKAQQTQAETFARNQARKARSDAMLDAVRAIDAFEAVPIRYASEKLARSSIGRRGNSLEWHRRHLVSSRSRLGALLQIAKVRNRYQCNKLRVDAMDFEAWYPGVSGPFWYAAGATVQIILFATLAIELKRKAPNAHTFLEVVRARYGPVTHFVFIVFCCFTNILVTAMLLTGGAAVIENLTGAPTAATVFIFPLGVVVYTLFGGIKATFITDYVNALVILVIIFIFAFVVRSPRSDPSAATPAAAT</sequence>
<accession>C9SEP7</accession>
<evidence type="ECO:0000313" key="9">
    <source>
        <dbReference type="EMBL" id="EEY16640.1"/>
    </source>
</evidence>
<evidence type="ECO:0000256" key="7">
    <source>
        <dbReference type="RuleBase" id="RU362091"/>
    </source>
</evidence>
<dbReference type="OrthoDB" id="6132759at2759"/>
<dbReference type="KEGG" id="val:VDBG_02749"/>
<evidence type="ECO:0000256" key="5">
    <source>
        <dbReference type="ARBA" id="ARBA00022989"/>
    </source>
</evidence>
<dbReference type="InterPro" id="IPR031155">
    <property type="entry name" value="DUR"/>
</dbReference>
<dbReference type="PANTHER" id="PTHR46154">
    <property type="match status" value="1"/>
</dbReference>
<feature type="transmembrane region" description="Helical" evidence="8">
    <location>
        <begin position="253"/>
        <end position="281"/>
    </location>
</feature>
<keyword evidence="4 8" id="KW-0812">Transmembrane</keyword>
<evidence type="ECO:0000256" key="6">
    <source>
        <dbReference type="ARBA" id="ARBA00023136"/>
    </source>
</evidence>
<name>C9SEP7_VERA1</name>
<gene>
    <name evidence="9" type="ORF">VDBG_02749</name>
</gene>
<proteinExistence type="inferred from homology"/>
<dbReference type="Proteomes" id="UP000008698">
    <property type="component" value="Unassembled WGS sequence"/>
</dbReference>
<evidence type="ECO:0000256" key="4">
    <source>
        <dbReference type="ARBA" id="ARBA00022692"/>
    </source>
</evidence>
<dbReference type="AlphaFoldDB" id="C9SEP7"/>
<keyword evidence="10" id="KW-1185">Reference proteome</keyword>
<dbReference type="PROSITE" id="PS50283">
    <property type="entry name" value="NA_SOLUT_SYMP_3"/>
    <property type="match status" value="1"/>
</dbReference>
<keyword evidence="6 8" id="KW-0472">Membrane</keyword>
<dbReference type="PANTHER" id="PTHR46154:SF4">
    <property type="entry name" value="UREA ACTIVE TRANSPORTER"/>
    <property type="match status" value="1"/>
</dbReference>
<dbReference type="GO" id="GO:0015489">
    <property type="term" value="F:putrescine transmembrane transporter activity"/>
    <property type="evidence" value="ECO:0007669"/>
    <property type="project" value="TreeGrafter"/>
</dbReference>
<evidence type="ECO:0000256" key="2">
    <source>
        <dbReference type="ARBA" id="ARBA00006434"/>
    </source>
</evidence>
<dbReference type="eggNOG" id="KOG2348">
    <property type="taxonomic scope" value="Eukaryota"/>
</dbReference>
<comment type="similarity">
    <text evidence="2 7">Belongs to the sodium:solute symporter (SSF) (TC 2.A.21) family.</text>
</comment>
<evidence type="ECO:0000313" key="10">
    <source>
        <dbReference type="Proteomes" id="UP000008698"/>
    </source>
</evidence>
<dbReference type="HOGENOM" id="CLU_792735_0_0_1"/>
<dbReference type="GO" id="GO:0015204">
    <property type="term" value="F:urea transmembrane transporter activity"/>
    <property type="evidence" value="ECO:0007669"/>
    <property type="project" value="InterPro"/>
</dbReference>
<dbReference type="STRING" id="526221.C9SEP7"/>
<protein>
    <submittedName>
        <fullName evidence="9">Urea active transporter</fullName>
    </submittedName>
</protein>
<dbReference type="Pfam" id="PF00474">
    <property type="entry name" value="SSF"/>
    <property type="match status" value="1"/>
</dbReference>
<comment type="subcellular location">
    <subcellularLocation>
        <location evidence="1">Membrane</location>
        <topology evidence="1">Multi-pass membrane protein</topology>
    </subcellularLocation>
</comment>